<dbReference type="EMBL" id="KZ679129">
    <property type="protein sequence ID" value="PTB78561.1"/>
    <property type="molecule type" value="Genomic_DNA"/>
</dbReference>
<accession>A0A2T4CAH1</accession>
<evidence type="ECO:0000313" key="1">
    <source>
        <dbReference type="EMBL" id="PTB78561.1"/>
    </source>
</evidence>
<reference evidence="1 2" key="1">
    <citation type="submission" date="2016-07" db="EMBL/GenBank/DDBJ databases">
        <title>Multiple horizontal gene transfer events from other fungi enriched the ability of initially mycotrophic Trichoderma (Ascomycota) to feed on dead plant biomass.</title>
        <authorList>
            <consortium name="DOE Joint Genome Institute"/>
            <person name="Aerts A."/>
            <person name="Atanasova L."/>
            <person name="Chenthamara K."/>
            <person name="Zhang J."/>
            <person name="Grujic M."/>
            <person name="Henrissat B."/>
            <person name="Kuo A."/>
            <person name="Salamov A."/>
            <person name="Lipzen A."/>
            <person name="Labutti K."/>
            <person name="Barry K."/>
            <person name="Miao Y."/>
            <person name="Rahimi M.J."/>
            <person name="Shen Q."/>
            <person name="Grigoriev I.V."/>
            <person name="Kubicek C.P."/>
            <person name="Druzhinina I.S."/>
        </authorList>
    </citation>
    <scope>NUCLEOTIDE SEQUENCE [LARGE SCALE GENOMIC DNA]</scope>
    <source>
        <strain evidence="1 2">ATCC 18648</strain>
    </source>
</reference>
<organism evidence="1 2">
    <name type="scientific">Trichoderma longibrachiatum ATCC 18648</name>
    <dbReference type="NCBI Taxonomy" id="983965"/>
    <lineage>
        <taxon>Eukaryota</taxon>
        <taxon>Fungi</taxon>
        <taxon>Dikarya</taxon>
        <taxon>Ascomycota</taxon>
        <taxon>Pezizomycotina</taxon>
        <taxon>Sordariomycetes</taxon>
        <taxon>Hypocreomycetidae</taxon>
        <taxon>Hypocreales</taxon>
        <taxon>Hypocreaceae</taxon>
        <taxon>Trichoderma</taxon>
    </lineage>
</organism>
<gene>
    <name evidence="1" type="ORF">M440DRAFT_1390214</name>
</gene>
<protein>
    <submittedName>
        <fullName evidence="1">Uncharacterized protein</fullName>
    </submittedName>
</protein>
<keyword evidence="2" id="KW-1185">Reference proteome</keyword>
<name>A0A2T4CAH1_TRILO</name>
<proteinExistence type="predicted"/>
<dbReference type="AlphaFoldDB" id="A0A2T4CAH1"/>
<sequence length="192" mass="21541">MSSRIGPCMGLKPVQRLGSPTLLPQSWRKMRSPYEYKYDCGYYTLQVWHCTDTRSGRASAAPWSLFFEMILRAASRHIKASGKHYKLHIKPPSAYTHLDACLMTLTELMHAFRALHQDLVKTGDEVTVRLFLWDRGVHLGEQHEASNAMHVGCRGFDIAGNQTDVIATGRNVEITKANSSIAVLLQGPTDVQ</sequence>
<evidence type="ECO:0000313" key="2">
    <source>
        <dbReference type="Proteomes" id="UP000240760"/>
    </source>
</evidence>
<dbReference type="Proteomes" id="UP000240760">
    <property type="component" value="Unassembled WGS sequence"/>
</dbReference>